<dbReference type="Proteomes" id="UP001295740">
    <property type="component" value="Unassembled WGS sequence"/>
</dbReference>
<feature type="compositionally biased region" description="Acidic residues" evidence="1">
    <location>
        <begin position="632"/>
        <end position="646"/>
    </location>
</feature>
<dbReference type="AlphaFoldDB" id="A0AAI8VPV8"/>
<feature type="region of interest" description="Disordered" evidence="1">
    <location>
        <begin position="26"/>
        <end position="48"/>
    </location>
</feature>
<dbReference type="EMBL" id="CAUWAG010000011">
    <property type="protein sequence ID" value="CAJ2508411.1"/>
    <property type="molecule type" value="Genomic_DNA"/>
</dbReference>
<gene>
    <name evidence="2" type="ORF">KHLLAP_LOCUS8879</name>
</gene>
<keyword evidence="3" id="KW-1185">Reference proteome</keyword>
<feature type="compositionally biased region" description="Basic residues" evidence="1">
    <location>
        <begin position="613"/>
        <end position="622"/>
    </location>
</feature>
<feature type="region of interest" description="Disordered" evidence="1">
    <location>
        <begin position="584"/>
        <end position="646"/>
    </location>
</feature>
<proteinExistence type="predicted"/>
<accession>A0AAI8VPV8</accession>
<feature type="compositionally biased region" description="Polar residues" evidence="1">
    <location>
        <begin position="38"/>
        <end position="48"/>
    </location>
</feature>
<evidence type="ECO:0000313" key="3">
    <source>
        <dbReference type="Proteomes" id="UP001295740"/>
    </source>
</evidence>
<evidence type="ECO:0000256" key="1">
    <source>
        <dbReference type="SAM" id="MobiDB-lite"/>
    </source>
</evidence>
<sequence>MVNIISLPPDIILDMPAKSASAAAQCPLAGSSGDEDISSNSNGLDQPLSQMPARNILQVEQNATMSSPVGETCLQKLNEIAELKDGIAERTPRHEQHPGPTRLKHQGQSANDSTQFIFYKPRRWADMSVFHVCRAFCTVAIQYYGDFGCTTIPFNPRLDRIVVHAEQLVCEGSKSPMFGYGVSCYPSLRTHKEALAWKGSVLKIHSRRTQNATSSPKPFSLVQVARLEEEEGWLKSVLDMEKRDHNRKGVWASPPETVEDGINSFVYRARRPFSSQRLFELIHDKFVIRQPDEEKDDYHGGSSNCVRVGELKSEISKLESHTSKIESYNVELQMQIEDLEAGDTGIREVESSTHDGTDYEYCTVSNIDASPDIDVAAANELVASPSEMRHSPESTRQSRAEPTTWNKASKRRCYHQAARFSAKGQDIQDLVGKEVRGIDGEGNLLGEDDTVIGKVDIAPEGSIAQRIKDEVPEAADRLNALDEVKQAAPIQIPSFAPTVLPLYIQARTNPCTRPYHPEFMVHESTLAQLYKYEFLRTYMIWRAAVHAQDRVVHMRSPPKTSMYIARAPCPPIFLVCKESKRETEKSYQPLSPSRPQPAHLPTCYQSTPTRSIHLARYRRKGSQRPGPRTDQETDDEEMTDKETTDEMIIDETLLPDGFTELQLFVPVVSSRNFQLWHRTGGLRKRRQTRRHMAAPQTTNNYGGKFRRAQGACYAVSGSNNIYSMLGYQIWSRDIEASESGNCTRQAIDICLVLLKEAQDEIIAVRDTIFESSRKTYKCIDARKMLERMRDHVIEFSKTTQGNRMRAAFESTGLQFWSVECEDIRLSCPVRLANIQTSKRRISMR</sequence>
<evidence type="ECO:0000313" key="2">
    <source>
        <dbReference type="EMBL" id="CAJ2508411.1"/>
    </source>
</evidence>
<feature type="region of interest" description="Disordered" evidence="1">
    <location>
        <begin position="383"/>
        <end position="408"/>
    </location>
</feature>
<organism evidence="2 3">
    <name type="scientific">Anthostomella pinea</name>
    <dbReference type="NCBI Taxonomy" id="933095"/>
    <lineage>
        <taxon>Eukaryota</taxon>
        <taxon>Fungi</taxon>
        <taxon>Dikarya</taxon>
        <taxon>Ascomycota</taxon>
        <taxon>Pezizomycotina</taxon>
        <taxon>Sordariomycetes</taxon>
        <taxon>Xylariomycetidae</taxon>
        <taxon>Xylariales</taxon>
        <taxon>Xylariaceae</taxon>
        <taxon>Anthostomella</taxon>
    </lineage>
</organism>
<name>A0AAI8VPV8_9PEZI</name>
<protein>
    <submittedName>
        <fullName evidence="2">Uu.00g134370.m01.CDS01</fullName>
    </submittedName>
</protein>
<reference evidence="2" key="1">
    <citation type="submission" date="2023-10" db="EMBL/GenBank/DDBJ databases">
        <authorList>
            <person name="Hackl T."/>
        </authorList>
    </citation>
    <scope>NUCLEOTIDE SEQUENCE</scope>
</reference>
<comment type="caution">
    <text evidence="2">The sequence shown here is derived from an EMBL/GenBank/DDBJ whole genome shotgun (WGS) entry which is preliminary data.</text>
</comment>
<feature type="compositionally biased region" description="Basic and acidic residues" evidence="1">
    <location>
        <begin position="387"/>
        <end position="399"/>
    </location>
</feature>